<evidence type="ECO:0000313" key="3">
    <source>
        <dbReference type="Proteomes" id="UP000260823"/>
    </source>
</evidence>
<comment type="caution">
    <text evidence="2">The sequence shown here is derived from an EMBL/GenBank/DDBJ whole genome shotgun (WGS) entry which is preliminary data.</text>
</comment>
<dbReference type="AlphaFoldDB" id="A0A3E2NJ48"/>
<keyword evidence="3" id="KW-1185">Reference proteome</keyword>
<organism evidence="2 3">
    <name type="scientific">Mucilaginibacter terrenus</name>
    <dbReference type="NCBI Taxonomy" id="2482727"/>
    <lineage>
        <taxon>Bacteria</taxon>
        <taxon>Pseudomonadati</taxon>
        <taxon>Bacteroidota</taxon>
        <taxon>Sphingobacteriia</taxon>
        <taxon>Sphingobacteriales</taxon>
        <taxon>Sphingobacteriaceae</taxon>
        <taxon>Mucilaginibacter</taxon>
    </lineage>
</organism>
<dbReference type="RefSeq" id="WP_117385065.1">
    <property type="nucleotide sequence ID" value="NZ_QWDE01000008.1"/>
</dbReference>
<proteinExistence type="predicted"/>
<name>A0A3E2NJ48_9SPHI</name>
<dbReference type="OrthoDB" id="1492681at2"/>
<dbReference type="Proteomes" id="UP000260823">
    <property type="component" value="Unassembled WGS sequence"/>
</dbReference>
<dbReference type="EMBL" id="QWDE01000008">
    <property type="protein sequence ID" value="RFZ81026.1"/>
    <property type="molecule type" value="Genomic_DNA"/>
</dbReference>
<reference evidence="2 3" key="1">
    <citation type="submission" date="2018-08" db="EMBL/GenBank/DDBJ databases">
        <title>Mucilaginibacter terrae sp. nov., isolated from manganese diggings.</title>
        <authorList>
            <person name="Huang Y."/>
            <person name="Zhou Z."/>
        </authorList>
    </citation>
    <scope>NUCLEOTIDE SEQUENCE [LARGE SCALE GENOMIC DNA]</scope>
    <source>
        <strain evidence="2 3">ZH6</strain>
    </source>
</reference>
<protein>
    <submittedName>
        <fullName evidence="2">Uncharacterized protein</fullName>
    </submittedName>
</protein>
<gene>
    <name evidence="2" type="ORF">DYU05_20615</name>
</gene>
<evidence type="ECO:0000313" key="2">
    <source>
        <dbReference type="EMBL" id="RFZ81026.1"/>
    </source>
</evidence>
<accession>A0A3E2NJ48</accession>
<evidence type="ECO:0000256" key="1">
    <source>
        <dbReference type="SAM" id="MobiDB-lite"/>
    </source>
</evidence>
<sequence>MHRKFNFSKSKPKPEDYLPKNLPEDPDYYYHIELITDLSNDQLTSFEHKLESHPFYEALKNNFIFNKEKKALIHILHRVDKKEIEEFSEKQKRYYPICSKEEIYRLSDPKSSEDMLLLLRAEEVAENPTLQRICFRAMEEKGERWNFTKYFDSPLFSKYKSYLNHDTKQKCWNIPAGFFLMAEANGSCWPTEFGNFITVSYHLKQFFYYMNLWEHGERLNVPEIDCQRALLLAIRTIMQFESPDFELDPRGLLPKRIHRMINNMTNFQLTFIIGHEFAHHYLGHLEGKCITREEMLHAVSVPGERRFYSTIQEQEFDADYYAIASTTLDGQMKELLLAEACAALFYFDIYECIHAFESPFPNSHPPALERIQVLREKFPELRMFNNSLDFKINRNRKLKESLNDQLSWLYADLERDGSVYLPSYKRKIMNDRLDF</sequence>
<feature type="region of interest" description="Disordered" evidence="1">
    <location>
        <begin position="1"/>
        <end position="21"/>
    </location>
</feature>